<dbReference type="PANTHER" id="PTHR10738:SF0">
    <property type="entry name" value="PROTEIN ARGININE N-METHYLTRANSFERASE 5"/>
    <property type="match status" value="1"/>
</dbReference>
<evidence type="ECO:0000313" key="11">
    <source>
        <dbReference type="EMBL" id="SSX01293.1"/>
    </source>
</evidence>
<dbReference type="PROSITE" id="PS51678">
    <property type="entry name" value="SAM_MT_PRMT"/>
    <property type="match status" value="1"/>
</dbReference>
<dbReference type="Pfam" id="PF17286">
    <property type="entry name" value="PRMT5_C"/>
    <property type="match status" value="1"/>
</dbReference>
<evidence type="ECO:0000259" key="9">
    <source>
        <dbReference type="Pfam" id="PF17285"/>
    </source>
</evidence>
<proteinExistence type="inferred from homology"/>
<feature type="domain" description="PRMT5 arginine-N-methyltransferase" evidence="8">
    <location>
        <begin position="277"/>
        <end position="440"/>
    </location>
</feature>
<dbReference type="GO" id="GO:0005634">
    <property type="term" value="C:nucleus"/>
    <property type="evidence" value="ECO:0007669"/>
    <property type="project" value="TreeGrafter"/>
</dbReference>
<dbReference type="InterPro" id="IPR035247">
    <property type="entry name" value="PRMT5_TIM"/>
</dbReference>
<feature type="site" description="Critical for specifying symmetric addition of methyl groups" evidence="7">
    <location>
        <position position="302"/>
    </location>
</feature>
<evidence type="ECO:0000256" key="2">
    <source>
        <dbReference type="ARBA" id="ARBA00022679"/>
    </source>
</evidence>
<feature type="active site" description="Proton donor/acceptor" evidence="5">
    <location>
        <position position="411"/>
    </location>
</feature>
<feature type="binding site" evidence="6">
    <location>
        <begin position="308"/>
        <end position="309"/>
    </location>
    <ligand>
        <name>S-adenosyl-L-methionine</name>
        <dbReference type="ChEBI" id="CHEBI:59789"/>
    </ligand>
</feature>
<dbReference type="InterPro" id="IPR035075">
    <property type="entry name" value="PRMT5"/>
</dbReference>
<dbReference type="VEuPathDB" id="VectorBase:CSON005093"/>
<evidence type="ECO:0000256" key="7">
    <source>
        <dbReference type="PIRSR" id="PIRSR015894-3"/>
    </source>
</evidence>
<evidence type="ECO:0000256" key="3">
    <source>
        <dbReference type="ARBA" id="ARBA00022691"/>
    </source>
</evidence>
<evidence type="ECO:0000259" key="8">
    <source>
        <dbReference type="Pfam" id="PF05185"/>
    </source>
</evidence>
<evidence type="ECO:0000256" key="4">
    <source>
        <dbReference type="PIRNR" id="PIRNR015894"/>
    </source>
</evidence>
<dbReference type="FunFam" id="2.70.160.11:FF:000003">
    <property type="entry name" value="Protein arginine N-methyltransferase 5"/>
    <property type="match status" value="1"/>
</dbReference>
<dbReference type="InterPro" id="IPR029063">
    <property type="entry name" value="SAM-dependent_MTases_sf"/>
</dbReference>
<dbReference type="InterPro" id="IPR025799">
    <property type="entry name" value="Arg_MeTrfase"/>
</dbReference>
<feature type="domain" description="PRMT5 TIM barrel" evidence="9">
    <location>
        <begin position="28"/>
        <end position="267"/>
    </location>
</feature>
<dbReference type="GO" id="GO:0016274">
    <property type="term" value="F:protein-arginine N-methyltransferase activity"/>
    <property type="evidence" value="ECO:0007669"/>
    <property type="project" value="InterPro"/>
</dbReference>
<dbReference type="PANTHER" id="PTHR10738">
    <property type="entry name" value="PROTEIN ARGININE N-METHYLTRANSFERASE 5"/>
    <property type="match status" value="1"/>
</dbReference>
<dbReference type="InterPro" id="IPR007857">
    <property type="entry name" value="Arg_MeTrfase_PRMT5"/>
</dbReference>
<evidence type="ECO:0000256" key="5">
    <source>
        <dbReference type="PIRSR" id="PIRSR015894-1"/>
    </source>
</evidence>
<dbReference type="Pfam" id="PF05185">
    <property type="entry name" value="PRMT5"/>
    <property type="match status" value="1"/>
</dbReference>
<feature type="active site" description="Proton donor/acceptor" evidence="5">
    <location>
        <position position="420"/>
    </location>
</feature>
<keyword evidence="2 4" id="KW-0808">Transferase</keyword>
<dbReference type="Pfam" id="PF17285">
    <property type="entry name" value="PRMT5_TIM"/>
    <property type="match status" value="1"/>
</dbReference>
<dbReference type="Gene3D" id="3.20.20.150">
    <property type="entry name" value="Divalent-metal-dependent TIM barrel enzymes"/>
    <property type="match status" value="1"/>
</dbReference>
<organism evidence="11">
    <name type="scientific">Culicoides sonorensis</name>
    <name type="common">Biting midge</name>
    <dbReference type="NCBI Taxonomy" id="179676"/>
    <lineage>
        <taxon>Eukaryota</taxon>
        <taxon>Metazoa</taxon>
        <taxon>Ecdysozoa</taxon>
        <taxon>Arthropoda</taxon>
        <taxon>Hexapoda</taxon>
        <taxon>Insecta</taxon>
        <taxon>Pterygota</taxon>
        <taxon>Neoptera</taxon>
        <taxon>Endopterygota</taxon>
        <taxon>Diptera</taxon>
        <taxon>Nematocera</taxon>
        <taxon>Chironomoidea</taxon>
        <taxon>Ceratopogonidae</taxon>
        <taxon>Ceratopogoninae</taxon>
        <taxon>Culicoides</taxon>
        <taxon>Monoculicoides</taxon>
    </lineage>
</organism>
<dbReference type="PIRSF" id="PIRSF015894">
    <property type="entry name" value="Skb1_MeTrfase"/>
    <property type="match status" value="1"/>
</dbReference>
<sequence length="619" mass="71828">MSKQTIILYKEHVTNLREQLKLLKINKVDSVVLNLCHPLFKKEFEDEDVREQQQVFTRSDLILAPSEWLNQVVLKLSDDLELDSENEVIRKHSEQILAQEMHMAEHLIQNGYILMRLRPGESANLARSLCQNTKSIILTEIPIMSEKLSAVMYRKDIDCEAIQVEDPWERWNRFRSYVDFTSRFRLALTLTEDIPSEEEIKRWLGEPIECVIIPERLFIFNKQNFPVLSRNHQKVLAQFLKFPIHLMIKTNDSNIQFHSEYLDNLSRCKFRVDDPMAGFDDLLEIPLQPLYDNLDSYTYEVFEKDPVKYKLYQDAIEAALRDRVKDEELDKKVTVVMIVGAGRGPLVRSIVNASENSARKVKIYIIEKNPNAIVTLHALRNEIWRGKDITIFSKDMRDFNPPEKADIVVSELLGSFGDNELSPECLDGAQKHLKPDGISIPSSSTSFINPVMSTKLHNGVRMIDRMIHPRDKNANVVSNFESTYVVYPKNVYYIADPQPLFTFNHPNKDKIIDNSRYVSLQFMPELNCVLHGFVGYFEAVLYKDIKLSIHPFTHTIGLSSWFSLFFPITEPQQILKGNPITANFWRCCASHKVWYEWSVTTPQISHVHNSGGRFCPIFK</sequence>
<dbReference type="GO" id="GO:0006355">
    <property type="term" value="P:regulation of DNA-templated transcription"/>
    <property type="evidence" value="ECO:0007669"/>
    <property type="project" value="TreeGrafter"/>
</dbReference>
<name>A0A336KEH4_CULSO</name>
<dbReference type="EMBL" id="UFQS01000204">
    <property type="protein sequence ID" value="SSX01293.1"/>
    <property type="molecule type" value="Genomic_DNA"/>
</dbReference>
<evidence type="ECO:0000256" key="6">
    <source>
        <dbReference type="PIRSR" id="PIRSR015894-2"/>
    </source>
</evidence>
<dbReference type="GO" id="GO:0032259">
    <property type="term" value="P:methylation"/>
    <property type="evidence" value="ECO:0007669"/>
    <property type="project" value="UniProtKB-KW"/>
</dbReference>
<dbReference type="EMBL" id="UFQT01000204">
    <property type="protein sequence ID" value="SSX21673.1"/>
    <property type="molecule type" value="Genomic_DNA"/>
</dbReference>
<gene>
    <name evidence="11" type="primary">CSON005093</name>
</gene>
<comment type="similarity">
    <text evidence="4">Belongs to the class I-like SAM-binding methyltransferase superfamily.</text>
</comment>
<dbReference type="InterPro" id="IPR035248">
    <property type="entry name" value="PRMT5_C"/>
</dbReference>
<protein>
    <recommendedName>
        <fullName evidence="4">Protein arginine N-methyltransferase</fullName>
    </recommendedName>
</protein>
<evidence type="ECO:0000259" key="10">
    <source>
        <dbReference type="Pfam" id="PF17286"/>
    </source>
</evidence>
<dbReference type="AlphaFoldDB" id="A0A336KEH4"/>
<accession>A0A336KEH4</accession>
<dbReference type="GO" id="GO:0005829">
    <property type="term" value="C:cytosol"/>
    <property type="evidence" value="ECO:0007669"/>
    <property type="project" value="TreeGrafter"/>
</dbReference>
<feature type="domain" description="PRMT5 oligomerisation" evidence="10">
    <location>
        <begin position="443"/>
        <end position="616"/>
    </location>
</feature>
<keyword evidence="3 4" id="KW-0949">S-adenosyl-L-methionine</keyword>
<reference evidence="12" key="2">
    <citation type="submission" date="2018-07" db="EMBL/GenBank/DDBJ databases">
        <authorList>
            <person name="Quirk P.G."/>
            <person name="Krulwich T.A."/>
        </authorList>
    </citation>
    <scope>NUCLEOTIDE SEQUENCE</scope>
</reference>
<evidence type="ECO:0000313" key="12">
    <source>
        <dbReference type="EMBL" id="SSX21673.1"/>
    </source>
</evidence>
<dbReference type="SUPFAM" id="SSF53335">
    <property type="entry name" value="S-adenosyl-L-methionine-dependent methyltransferases"/>
    <property type="match status" value="1"/>
</dbReference>
<feature type="binding site" evidence="6">
    <location>
        <position position="299"/>
    </location>
    <ligand>
        <name>S-adenosyl-L-methionine</name>
        <dbReference type="ChEBI" id="CHEBI:59789"/>
    </ligand>
</feature>
<dbReference type="OMA" id="KIDNTRC"/>
<dbReference type="Gene3D" id="3.40.50.150">
    <property type="entry name" value="Vaccinia Virus protein VP39"/>
    <property type="match status" value="1"/>
</dbReference>
<feature type="binding site" evidence="6">
    <location>
        <begin position="395"/>
        <end position="396"/>
    </location>
    <ligand>
        <name>S-adenosyl-L-methionine</name>
        <dbReference type="ChEBI" id="CHEBI:59789"/>
    </ligand>
</feature>
<keyword evidence="1 4" id="KW-0489">Methyltransferase</keyword>
<evidence type="ECO:0000256" key="1">
    <source>
        <dbReference type="ARBA" id="ARBA00022603"/>
    </source>
</evidence>
<dbReference type="Gene3D" id="2.70.160.11">
    <property type="entry name" value="Hnrnp arginine n-methyltransferase1"/>
    <property type="match status" value="1"/>
</dbReference>
<feature type="binding site" evidence="6">
    <location>
        <position position="367"/>
    </location>
    <ligand>
        <name>S-adenosyl-L-methionine</name>
        <dbReference type="ChEBI" id="CHEBI:59789"/>
    </ligand>
</feature>
<reference evidence="11" key="1">
    <citation type="submission" date="2018-04" db="EMBL/GenBank/DDBJ databases">
        <authorList>
            <person name="Go L.Y."/>
            <person name="Mitchell J.A."/>
        </authorList>
    </citation>
    <scope>NUCLEOTIDE SEQUENCE</scope>
    <source>
        <tissue evidence="11">Whole organism</tissue>
    </source>
</reference>